<dbReference type="EMBL" id="KL198009">
    <property type="protein sequence ID" value="KDQ27146.1"/>
    <property type="molecule type" value="Genomic_DNA"/>
</dbReference>
<dbReference type="OrthoDB" id="3252362at2759"/>
<gene>
    <name evidence="1" type="ORF">PLEOSDRAFT_1043945</name>
</gene>
<evidence type="ECO:0000313" key="2">
    <source>
        <dbReference type="Proteomes" id="UP000027073"/>
    </source>
</evidence>
<sequence>MVGCDENSKYGAYQNNVFGATAQNPWAPFTSKVDWEVARWAKLRGSGSTAFSDLLGVENLCGILGLSYKTTDELNKIIDTKIPNQRPKFTHRKVEVSGQSFDLFSRDIIECVKALYQDPEHSAYLCFSPERHYADADKTERLYHEMNTGKWWWSTQEALEATKPGATIIPIIISSDKTQLTLFRDKTAYPVYLTIGNLPKSIRRKPSRRGQILLAYLPTSKLKHIQNKSSRRRALANMFHASMKYILSPLKEAGIEGVRMVSGDHVARRCHPIFAAYVGDYPEQCLVTGAFNGDCPICECPNNELGEYPSTHMYRTMDIAFAALEHSIQHDYAKICKSRRLKPLRDPFWEDLPFVNIFAAITPDILHQLHQGVMKHLIGWITTICHPEEIDERVKRLPPNHSIRIFHKGITSLSRVSGTEHKQITSFLLGLLTDIPLRNQYATARSRLISATRALLDFLYLAQYPLHSLVHYARAITLYGTTDNYSTESTERLHIDFAKDAYAATNHKDEFPQMTAWLERREKVLFHEKFIEWRLTTAATVHPSPGYWEPPDRSHALSHHLTKHPTRKAVPIELISSPSGYGATFFRSALARYLIHEEHPSLSQREVVERASDHTLPFDSLPVFHKLKFKLTDNDDTYDAIHAYPSRQLPKKGDVAIPQRFDTALVRVADKTAGSSSTTGLRVGRVRLIFTIPRRFSAQKASRTAEEVDHLAYIEWFSPLSRLPDANYRMYKISRVENEASVVPVSAIERSTHLYPKWGGAVCREWTSSNILDRCSTFFINPFKDHHTYYNVT</sequence>
<dbReference type="Pfam" id="PF18759">
    <property type="entry name" value="Plavaka"/>
    <property type="match status" value="1"/>
</dbReference>
<evidence type="ECO:0000313" key="1">
    <source>
        <dbReference type="EMBL" id="KDQ27146.1"/>
    </source>
</evidence>
<dbReference type="VEuPathDB" id="FungiDB:PLEOSDRAFT_1043945"/>
<proteinExistence type="predicted"/>
<dbReference type="InterPro" id="IPR041078">
    <property type="entry name" value="Plavaka"/>
</dbReference>
<accession>A0A067NU57</accession>
<reference evidence="2" key="1">
    <citation type="journal article" date="2014" name="Proc. Natl. Acad. Sci. U.S.A.">
        <title>Extensive sampling of basidiomycete genomes demonstrates inadequacy of the white-rot/brown-rot paradigm for wood decay fungi.</title>
        <authorList>
            <person name="Riley R."/>
            <person name="Salamov A.A."/>
            <person name="Brown D.W."/>
            <person name="Nagy L.G."/>
            <person name="Floudas D."/>
            <person name="Held B.W."/>
            <person name="Levasseur A."/>
            <person name="Lombard V."/>
            <person name="Morin E."/>
            <person name="Otillar R."/>
            <person name="Lindquist E.A."/>
            <person name="Sun H."/>
            <person name="LaButti K.M."/>
            <person name="Schmutz J."/>
            <person name="Jabbour D."/>
            <person name="Luo H."/>
            <person name="Baker S.E."/>
            <person name="Pisabarro A.G."/>
            <person name="Walton J.D."/>
            <person name="Blanchette R.A."/>
            <person name="Henrissat B."/>
            <person name="Martin F."/>
            <person name="Cullen D."/>
            <person name="Hibbett D.S."/>
            <person name="Grigoriev I.V."/>
        </authorList>
    </citation>
    <scope>NUCLEOTIDE SEQUENCE [LARGE SCALE GENOMIC DNA]</scope>
    <source>
        <strain evidence="2">PC15</strain>
    </source>
</reference>
<organism evidence="1 2">
    <name type="scientific">Pleurotus ostreatus (strain PC15)</name>
    <name type="common">Oyster mushroom</name>
    <dbReference type="NCBI Taxonomy" id="1137138"/>
    <lineage>
        <taxon>Eukaryota</taxon>
        <taxon>Fungi</taxon>
        <taxon>Dikarya</taxon>
        <taxon>Basidiomycota</taxon>
        <taxon>Agaricomycotina</taxon>
        <taxon>Agaricomycetes</taxon>
        <taxon>Agaricomycetidae</taxon>
        <taxon>Agaricales</taxon>
        <taxon>Pleurotineae</taxon>
        <taxon>Pleurotaceae</taxon>
        <taxon>Pleurotus</taxon>
    </lineage>
</organism>
<dbReference type="AlphaFoldDB" id="A0A067NU57"/>
<name>A0A067NU57_PLEO1</name>
<dbReference type="HOGENOM" id="CLU_006344_4_3_1"/>
<protein>
    <submittedName>
        <fullName evidence="1">Uncharacterized protein</fullName>
    </submittedName>
</protein>
<dbReference type="InParanoid" id="A0A067NU57"/>
<dbReference type="Proteomes" id="UP000027073">
    <property type="component" value="Unassembled WGS sequence"/>
</dbReference>